<protein>
    <submittedName>
        <fullName evidence="2">DUF4177 domain-containing protein</fullName>
    </submittedName>
</protein>
<keyword evidence="3" id="KW-1185">Reference proteome</keyword>
<dbReference type="EMBL" id="CP079194">
    <property type="protein sequence ID" value="QXT38714.1"/>
    <property type="molecule type" value="Genomic_DNA"/>
</dbReference>
<evidence type="ECO:0000256" key="1">
    <source>
        <dbReference type="SAM" id="MobiDB-lite"/>
    </source>
</evidence>
<organism evidence="2 3">
    <name type="scientific">Gymnodinialimonas ceratoperidinii</name>
    <dbReference type="NCBI Taxonomy" id="2856823"/>
    <lineage>
        <taxon>Bacteria</taxon>
        <taxon>Pseudomonadati</taxon>
        <taxon>Pseudomonadota</taxon>
        <taxon>Alphaproteobacteria</taxon>
        <taxon>Rhodobacterales</taxon>
        <taxon>Paracoccaceae</taxon>
        <taxon>Gymnodinialimonas</taxon>
    </lineage>
</organism>
<name>A0A8F6TVK8_9RHOB</name>
<gene>
    <name evidence="2" type="ORF">KYE46_12305</name>
</gene>
<feature type="compositionally biased region" description="Acidic residues" evidence="1">
    <location>
        <begin position="83"/>
        <end position="117"/>
    </location>
</feature>
<dbReference type="AlphaFoldDB" id="A0A8F6TVK8"/>
<accession>A0A8F6TVK8</accession>
<evidence type="ECO:0000313" key="3">
    <source>
        <dbReference type="Proteomes" id="UP000825009"/>
    </source>
</evidence>
<evidence type="ECO:0000313" key="2">
    <source>
        <dbReference type="EMBL" id="QXT38714.1"/>
    </source>
</evidence>
<proteinExistence type="predicted"/>
<reference evidence="2 3" key="1">
    <citation type="submission" date="2021-07" db="EMBL/GenBank/DDBJ databases">
        <title>A novel Jannaschia species isolated from marine dinoflagellate Ceratoperidinium margalefii.</title>
        <authorList>
            <person name="Jiang Y."/>
            <person name="Li Z."/>
        </authorList>
    </citation>
    <scope>NUCLEOTIDE SEQUENCE [LARGE SCALE GENOMIC DNA]</scope>
    <source>
        <strain evidence="2 3">J12C1-MA-4</strain>
    </source>
</reference>
<dbReference type="Proteomes" id="UP000825009">
    <property type="component" value="Chromosome"/>
</dbReference>
<dbReference type="KEGG" id="gce:KYE46_12305"/>
<dbReference type="RefSeq" id="WP_219000910.1">
    <property type="nucleotide sequence ID" value="NZ_CP079194.1"/>
</dbReference>
<sequence>MRTEYKVVPAPEKARKQRGLKGAALFARSVEELMNEMAADGWTYLRADTLPQEERAGLTNKTTVYRNLLVFQRVVDGSRDESLADEIELEADADETPDEVGDSDDADEADNDSDEEVTNLWKTDDATPKPLVAKRQGQGVDL</sequence>
<feature type="region of interest" description="Disordered" evidence="1">
    <location>
        <begin position="81"/>
        <end position="142"/>
    </location>
</feature>